<comment type="similarity">
    <text evidence="1 3">Belongs to the type-B carboxylesterase/lipase family.</text>
</comment>
<dbReference type="RefSeq" id="WP_380751598.1">
    <property type="nucleotide sequence ID" value="NZ_JBHSRF010000015.1"/>
</dbReference>
<proteinExistence type="inferred from homology"/>
<reference evidence="6" key="1">
    <citation type="journal article" date="2019" name="Int. J. Syst. Evol. Microbiol.">
        <title>The Global Catalogue of Microorganisms (GCM) 10K type strain sequencing project: providing services to taxonomists for standard genome sequencing and annotation.</title>
        <authorList>
            <consortium name="The Broad Institute Genomics Platform"/>
            <consortium name="The Broad Institute Genome Sequencing Center for Infectious Disease"/>
            <person name="Wu L."/>
            <person name="Ma J."/>
        </authorList>
    </citation>
    <scope>NUCLEOTIDE SEQUENCE [LARGE SCALE GENOMIC DNA]</scope>
    <source>
        <strain evidence="6">JCM 30346</strain>
    </source>
</reference>
<evidence type="ECO:0000256" key="1">
    <source>
        <dbReference type="ARBA" id="ARBA00005964"/>
    </source>
</evidence>
<gene>
    <name evidence="5" type="ORF">ACFP1K_13450</name>
</gene>
<comment type="caution">
    <text evidence="5">The sequence shown here is derived from an EMBL/GenBank/DDBJ whole genome shotgun (WGS) entry which is preliminary data.</text>
</comment>
<dbReference type="PANTHER" id="PTHR11559">
    <property type="entry name" value="CARBOXYLESTERASE"/>
    <property type="match status" value="1"/>
</dbReference>
<dbReference type="EMBL" id="JBHSRF010000015">
    <property type="protein sequence ID" value="MFC6082164.1"/>
    <property type="molecule type" value="Genomic_DNA"/>
</dbReference>
<dbReference type="Proteomes" id="UP001596137">
    <property type="component" value="Unassembled WGS sequence"/>
</dbReference>
<dbReference type="InterPro" id="IPR019826">
    <property type="entry name" value="Carboxylesterase_B_AS"/>
</dbReference>
<dbReference type="SUPFAM" id="SSF53474">
    <property type="entry name" value="alpha/beta-Hydrolases"/>
    <property type="match status" value="1"/>
</dbReference>
<feature type="domain" description="Carboxylesterase type B" evidence="4">
    <location>
        <begin position="13"/>
        <end position="470"/>
    </location>
</feature>
<evidence type="ECO:0000256" key="2">
    <source>
        <dbReference type="ARBA" id="ARBA00022801"/>
    </source>
</evidence>
<dbReference type="Pfam" id="PF00135">
    <property type="entry name" value="COesterase"/>
    <property type="match status" value="1"/>
</dbReference>
<evidence type="ECO:0000259" key="4">
    <source>
        <dbReference type="Pfam" id="PF00135"/>
    </source>
</evidence>
<organism evidence="5 6">
    <name type="scientific">Sphaerisporangium aureirubrum</name>
    <dbReference type="NCBI Taxonomy" id="1544736"/>
    <lineage>
        <taxon>Bacteria</taxon>
        <taxon>Bacillati</taxon>
        <taxon>Actinomycetota</taxon>
        <taxon>Actinomycetes</taxon>
        <taxon>Streptosporangiales</taxon>
        <taxon>Streptosporangiaceae</taxon>
        <taxon>Sphaerisporangium</taxon>
    </lineage>
</organism>
<dbReference type="InterPro" id="IPR050309">
    <property type="entry name" value="Type-B_Carboxylest/Lipase"/>
</dbReference>
<dbReference type="InterPro" id="IPR029058">
    <property type="entry name" value="AB_hydrolase_fold"/>
</dbReference>
<protein>
    <recommendedName>
        <fullName evidence="3">Carboxylic ester hydrolase</fullName>
        <ecNumber evidence="3">3.1.1.-</ecNumber>
    </recommendedName>
</protein>
<evidence type="ECO:0000313" key="5">
    <source>
        <dbReference type="EMBL" id="MFC6082164.1"/>
    </source>
</evidence>
<keyword evidence="2 3" id="KW-0378">Hydrolase</keyword>
<accession>A0ABW1NFL5</accession>
<dbReference type="PROSITE" id="PS00122">
    <property type="entry name" value="CARBOXYLESTERASE_B_1"/>
    <property type="match status" value="1"/>
</dbReference>
<dbReference type="InterPro" id="IPR002018">
    <property type="entry name" value="CarbesteraseB"/>
</dbReference>
<sequence>MAVIASSKPSESEPEVRTVAGVVRGGREAGLAVFRGIPFAEPPVGALRFAEPQPVRGWDGVRPAVAYGPQPPQSGLLGGSQEVSGDDWLTLNVWTPGPDPAAGLPVMVWICGGGYGLGNSSLPEYDGGRLAGSGVVVVTLNYRLGIEGFAQIGGAPANRGLLDQVAALRWVRDNIGVFGGDPDRVTVFGESAGGGSVAALLAMPRAAGLFCRAVAQSVPGPFFSAELAADIAAAFAAELGVEPTVAALSAVDPALLPAVGDAISAKTVQWRERWGKIIYRPIPFAPVVDGDVLPATPWQALADGAARDVALLVGHTRDEHRLFSLIDGVLGQVTHEQAESALHMLAPGPDGARRYREAFPAAADEELYELVNADWLFRMPSLHLADAQITGGGRAHLYELTWPAPGFGGALGACHGLDVPLVFGNLSSGRTAMLIGDPPSPAAEELSAQIRRSWTAFATHGDPGWPPYDTAHRLAQLFDTPPTVTAYPEETSRLLWQDHTFPALPLLAREN</sequence>
<evidence type="ECO:0000313" key="6">
    <source>
        <dbReference type="Proteomes" id="UP001596137"/>
    </source>
</evidence>
<dbReference type="EC" id="3.1.1.-" evidence="3"/>
<dbReference type="Gene3D" id="3.40.50.1820">
    <property type="entry name" value="alpha/beta hydrolase"/>
    <property type="match status" value="1"/>
</dbReference>
<evidence type="ECO:0000256" key="3">
    <source>
        <dbReference type="RuleBase" id="RU361235"/>
    </source>
</evidence>
<keyword evidence="6" id="KW-1185">Reference proteome</keyword>
<name>A0ABW1NFL5_9ACTN</name>